<dbReference type="STRING" id="54398.Ga0074115_10764"/>
<keyword evidence="1" id="KW-0732">Signal</keyword>
<keyword evidence="5" id="KW-1185">Reference proteome</keyword>
<name>A0A0T5YVB0_9GAMM</name>
<gene>
    <name evidence="2" type="ORF">Ga0074115_10764</name>
    <name evidence="3" type="ORF">Ga0076813_154916</name>
</gene>
<comment type="caution">
    <text evidence="2">The sequence shown here is derived from an EMBL/GenBank/DDBJ whole genome shotgun (WGS) entry which is preliminary data.</text>
</comment>
<feature type="chain" id="PRO_5010437673" evidence="1">
    <location>
        <begin position="22"/>
        <end position="90"/>
    </location>
</feature>
<dbReference type="RefSeq" id="WP_057954974.1">
    <property type="nucleotide sequence ID" value="NZ_KQ556866.1"/>
</dbReference>
<protein>
    <submittedName>
        <fullName evidence="2">Uncharacterized protein</fullName>
    </submittedName>
</protein>
<dbReference type="Proteomes" id="UP000051276">
    <property type="component" value="Unassembled WGS sequence"/>
</dbReference>
<dbReference type="AlphaFoldDB" id="A0A0T5YVB0"/>
<evidence type="ECO:0000313" key="5">
    <source>
        <dbReference type="Proteomes" id="UP000051634"/>
    </source>
</evidence>
<dbReference type="Proteomes" id="UP000051634">
    <property type="component" value="Unassembled WGS sequence"/>
</dbReference>
<proteinExistence type="predicted"/>
<reference evidence="4 5" key="1">
    <citation type="submission" date="2015-11" db="EMBL/GenBank/DDBJ databases">
        <title>The genome of Candidatus Endoriftia persephone in Ridgeia piscesae and population structure of the North Eastern Pacific vestimentiferan symbionts.</title>
        <authorList>
            <person name="Perez M."/>
            <person name="Juniper K.S."/>
        </authorList>
    </citation>
    <scope>NUCLEOTIDE SEQUENCE [LARGE SCALE GENOMIC DNA]</scope>
    <source>
        <strain evidence="3">Ind10</strain>
        <strain evidence="2">Ind11</strain>
    </source>
</reference>
<evidence type="ECO:0000256" key="1">
    <source>
        <dbReference type="SAM" id="SignalP"/>
    </source>
</evidence>
<dbReference type="EMBL" id="LDXT01000090">
    <property type="protein sequence ID" value="KRT54535.1"/>
    <property type="molecule type" value="Genomic_DNA"/>
</dbReference>
<accession>A0A0T5YVB0</accession>
<evidence type="ECO:0000313" key="3">
    <source>
        <dbReference type="EMBL" id="KRT59475.1"/>
    </source>
</evidence>
<dbReference type="OrthoDB" id="5397661at2"/>
<evidence type="ECO:0000313" key="2">
    <source>
        <dbReference type="EMBL" id="KRT54535.1"/>
    </source>
</evidence>
<dbReference type="EMBL" id="LMXI01000145">
    <property type="protein sequence ID" value="KRT59475.1"/>
    <property type="molecule type" value="Genomic_DNA"/>
</dbReference>
<evidence type="ECO:0000313" key="4">
    <source>
        <dbReference type="Proteomes" id="UP000051276"/>
    </source>
</evidence>
<organism evidence="2 5">
    <name type="scientific">endosymbiont of Ridgeia piscesae</name>
    <dbReference type="NCBI Taxonomy" id="54398"/>
    <lineage>
        <taxon>Bacteria</taxon>
        <taxon>Pseudomonadati</taxon>
        <taxon>Pseudomonadota</taxon>
        <taxon>Gammaproteobacteria</taxon>
        <taxon>sulfur-oxidizing symbionts</taxon>
    </lineage>
</organism>
<feature type="signal peptide" evidence="1">
    <location>
        <begin position="1"/>
        <end position="21"/>
    </location>
</feature>
<sequence>MNRTSFHWLLLALLMQTPAQAEQRLELQGTSIIGSRESPQVLYLVPWQKPGPGQPLGMPSLQSASDLLAPIERAQFRRRLDYFNAAAERP</sequence>